<dbReference type="PANTHER" id="PTHR43798">
    <property type="entry name" value="MONOACYLGLYCEROL LIPASE"/>
    <property type="match status" value="1"/>
</dbReference>
<organism evidence="2 3">
    <name type="scientific">Nonomuraea africana</name>
    <dbReference type="NCBI Taxonomy" id="46171"/>
    <lineage>
        <taxon>Bacteria</taxon>
        <taxon>Bacillati</taxon>
        <taxon>Actinomycetota</taxon>
        <taxon>Actinomycetes</taxon>
        <taxon>Streptosporangiales</taxon>
        <taxon>Streptosporangiaceae</taxon>
        <taxon>Nonomuraea</taxon>
    </lineage>
</organism>
<dbReference type="EMBL" id="JADBEF010000001">
    <property type="protein sequence ID" value="MBE1564195.1"/>
    <property type="molecule type" value="Genomic_DNA"/>
</dbReference>
<protein>
    <submittedName>
        <fullName evidence="2">Pimeloyl-ACP methyl ester carboxylesterase</fullName>
    </submittedName>
</protein>
<comment type="caution">
    <text evidence="2">The sequence shown here is derived from an EMBL/GenBank/DDBJ whole genome shotgun (WGS) entry which is preliminary data.</text>
</comment>
<dbReference type="Gene3D" id="3.40.50.1820">
    <property type="entry name" value="alpha/beta hydrolase"/>
    <property type="match status" value="1"/>
</dbReference>
<dbReference type="PRINTS" id="PR00111">
    <property type="entry name" value="ABHYDROLASE"/>
</dbReference>
<evidence type="ECO:0000313" key="3">
    <source>
        <dbReference type="Proteomes" id="UP000661607"/>
    </source>
</evidence>
<dbReference type="PANTHER" id="PTHR43798:SF33">
    <property type="entry name" value="HYDROLASE, PUTATIVE (AFU_ORTHOLOGUE AFUA_2G14860)-RELATED"/>
    <property type="match status" value="1"/>
</dbReference>
<gene>
    <name evidence="2" type="ORF">H4W81_006974</name>
</gene>
<dbReference type="Proteomes" id="UP000661607">
    <property type="component" value="Unassembled WGS sequence"/>
</dbReference>
<dbReference type="Pfam" id="PF12697">
    <property type="entry name" value="Abhydrolase_6"/>
    <property type="match status" value="1"/>
</dbReference>
<keyword evidence="3" id="KW-1185">Reference proteome</keyword>
<dbReference type="InterPro" id="IPR050266">
    <property type="entry name" value="AB_hydrolase_sf"/>
</dbReference>
<feature type="domain" description="AB hydrolase-1" evidence="1">
    <location>
        <begin position="4"/>
        <end position="218"/>
    </location>
</feature>
<dbReference type="RefSeq" id="WP_192778619.1">
    <property type="nucleotide sequence ID" value="NZ_BAAASY010000008.1"/>
</dbReference>
<reference evidence="2 3" key="1">
    <citation type="submission" date="2020-10" db="EMBL/GenBank/DDBJ databases">
        <title>Sequencing the genomes of 1000 actinobacteria strains.</title>
        <authorList>
            <person name="Klenk H.-P."/>
        </authorList>
    </citation>
    <scope>NUCLEOTIDE SEQUENCE [LARGE SCALE GENOMIC DNA]</scope>
    <source>
        <strain evidence="2 3">DSM 43748</strain>
    </source>
</reference>
<dbReference type="InterPro" id="IPR029058">
    <property type="entry name" value="AB_hydrolase_fold"/>
</dbReference>
<evidence type="ECO:0000259" key="1">
    <source>
        <dbReference type="Pfam" id="PF12697"/>
    </source>
</evidence>
<proteinExistence type="predicted"/>
<accession>A0ABR9KR06</accession>
<dbReference type="InterPro" id="IPR000073">
    <property type="entry name" value="AB_hydrolase_1"/>
</dbReference>
<name>A0ABR9KR06_9ACTN</name>
<sequence>MAVIVFMHAFGSSGRAWQPQIRQLGDSHRVLAPDLPGHGATPGPFSLERAVASIRSVILGEAEPVHLVAVSGSVSVALLVALAEPAQVAGLILSGGTAHGGRGDAVQRLMVRLMPEGLIVSILKGMYAGGKAEHLDQAAQDLRHAGKATILAGLAELGRLDLRDRLGEIKVPALVLNGAKDKANLPHAEEIAAGIHGAEHRVIPNAGHIWNLEQPELFTRTIHEFVRAVSAPSPSSTRA</sequence>
<evidence type="ECO:0000313" key="2">
    <source>
        <dbReference type="EMBL" id="MBE1564195.1"/>
    </source>
</evidence>
<dbReference type="SUPFAM" id="SSF53474">
    <property type="entry name" value="alpha/beta-Hydrolases"/>
    <property type="match status" value="1"/>
</dbReference>